<evidence type="ECO:0000256" key="3">
    <source>
        <dbReference type="ARBA" id="ARBA00022729"/>
    </source>
</evidence>
<feature type="domain" description="Solute-binding protein family 5" evidence="4">
    <location>
        <begin position="119"/>
        <end position="476"/>
    </location>
</feature>
<evidence type="ECO:0000256" key="2">
    <source>
        <dbReference type="ARBA" id="ARBA00022448"/>
    </source>
</evidence>
<dbReference type="EMBL" id="AOHS01000007">
    <property type="protein sequence ID" value="ELY34310.1"/>
    <property type="molecule type" value="Genomic_DNA"/>
</dbReference>
<reference evidence="5 6" key="1">
    <citation type="journal article" date="2014" name="PLoS Genet.">
        <title>Phylogenetically driven sequencing of extremely halophilic archaea reveals strategies for static and dynamic osmo-response.</title>
        <authorList>
            <person name="Becker E.A."/>
            <person name="Seitzer P.M."/>
            <person name="Tritt A."/>
            <person name="Larsen D."/>
            <person name="Krusor M."/>
            <person name="Yao A.I."/>
            <person name="Wu D."/>
            <person name="Madern D."/>
            <person name="Eisen J.A."/>
            <person name="Darling A.E."/>
            <person name="Facciotti M.T."/>
        </authorList>
    </citation>
    <scope>NUCLEOTIDE SEQUENCE [LARGE SCALE GENOMIC DNA]</scope>
    <source>
        <strain evidence="6">ATCC 43099 / DSM 3394 / CCM 3739 / CIP 104546 / IAM 13178 / JCM 8861 / NBRC 102185 / NCIMB 2190 / MS3</strain>
    </source>
</reference>
<dbReference type="GO" id="GO:1904680">
    <property type="term" value="F:peptide transmembrane transporter activity"/>
    <property type="evidence" value="ECO:0007669"/>
    <property type="project" value="TreeGrafter"/>
</dbReference>
<evidence type="ECO:0000313" key="6">
    <source>
        <dbReference type="Proteomes" id="UP000011543"/>
    </source>
</evidence>
<dbReference type="Gene3D" id="3.40.190.10">
    <property type="entry name" value="Periplasmic binding protein-like II"/>
    <property type="match status" value="1"/>
</dbReference>
<evidence type="ECO:0000313" key="5">
    <source>
        <dbReference type="EMBL" id="ELY34310.1"/>
    </source>
</evidence>
<gene>
    <name evidence="5" type="ORF">C500_00197</name>
</gene>
<comment type="caution">
    <text evidence="5">The sequence shown here is derived from an EMBL/GenBank/DDBJ whole genome shotgun (WGS) entry which is preliminary data.</text>
</comment>
<name>L9VAQ6_NATMM</name>
<dbReference type="GO" id="GO:0043190">
    <property type="term" value="C:ATP-binding cassette (ABC) transporter complex"/>
    <property type="evidence" value="ECO:0007669"/>
    <property type="project" value="InterPro"/>
</dbReference>
<dbReference type="PANTHER" id="PTHR30290:SF9">
    <property type="entry name" value="OLIGOPEPTIDE-BINDING PROTEIN APPA"/>
    <property type="match status" value="1"/>
</dbReference>
<dbReference type="InterPro" id="IPR000914">
    <property type="entry name" value="SBP_5_dom"/>
</dbReference>
<dbReference type="InterPro" id="IPR030678">
    <property type="entry name" value="Peptide/Ni-bd"/>
</dbReference>
<dbReference type="PATRIC" id="fig|547559.17.peg.35"/>
<comment type="similarity">
    <text evidence="1">Belongs to the bacterial solute-binding protein 5 family.</text>
</comment>
<dbReference type="PANTHER" id="PTHR30290">
    <property type="entry name" value="PERIPLASMIC BINDING COMPONENT OF ABC TRANSPORTER"/>
    <property type="match status" value="1"/>
</dbReference>
<protein>
    <submittedName>
        <fullName evidence="5">Family 5 extracellular solute-binding protein</fullName>
    </submittedName>
</protein>
<evidence type="ECO:0000259" key="4">
    <source>
        <dbReference type="Pfam" id="PF00496"/>
    </source>
</evidence>
<keyword evidence="3" id="KW-0732">Signal</keyword>
<evidence type="ECO:0000256" key="1">
    <source>
        <dbReference type="ARBA" id="ARBA00005695"/>
    </source>
</evidence>
<dbReference type="Proteomes" id="UP000011543">
    <property type="component" value="Unassembled WGS sequence"/>
</dbReference>
<dbReference type="Pfam" id="PF00496">
    <property type="entry name" value="SBP_bac_5"/>
    <property type="match status" value="1"/>
</dbReference>
<dbReference type="Gene3D" id="3.10.105.10">
    <property type="entry name" value="Dipeptide-binding Protein, Domain 3"/>
    <property type="match status" value="1"/>
</dbReference>
<dbReference type="AlphaFoldDB" id="L9VAQ6"/>
<accession>L9VAQ6</accession>
<dbReference type="GO" id="GO:0042597">
    <property type="term" value="C:periplasmic space"/>
    <property type="evidence" value="ECO:0007669"/>
    <property type="project" value="UniProtKB-ARBA"/>
</dbReference>
<dbReference type="SUPFAM" id="SSF53850">
    <property type="entry name" value="Periplasmic binding protein-like II"/>
    <property type="match status" value="1"/>
</dbReference>
<keyword evidence="2" id="KW-0813">Transport</keyword>
<dbReference type="GO" id="GO:0015833">
    <property type="term" value="P:peptide transport"/>
    <property type="evidence" value="ECO:0007669"/>
    <property type="project" value="TreeGrafter"/>
</dbReference>
<dbReference type="CDD" id="cd00995">
    <property type="entry name" value="PBP2_NikA_DppA_OppA_like"/>
    <property type="match status" value="1"/>
</dbReference>
<dbReference type="InterPro" id="IPR039424">
    <property type="entry name" value="SBP_5"/>
</dbReference>
<proteinExistence type="inferred from homology"/>
<organism evidence="5 6">
    <name type="scientific">Natrialba magadii (strain ATCC 43099 / DSM 3394 / CCM 3739 / CIP 104546 / IAM 13178 / JCM 8861 / NBRC 102185 / NCIMB 2190 / MS3)</name>
    <name type="common">Natronobacterium magadii</name>
    <dbReference type="NCBI Taxonomy" id="547559"/>
    <lineage>
        <taxon>Archaea</taxon>
        <taxon>Methanobacteriati</taxon>
        <taxon>Methanobacteriota</taxon>
        <taxon>Stenosarchaea group</taxon>
        <taxon>Halobacteria</taxon>
        <taxon>Halobacteriales</taxon>
        <taxon>Natrialbaceae</taxon>
        <taxon>Natrialba</taxon>
    </lineage>
</organism>
<sequence>MSKEDTTSDIDRRRFIKSTAAIGAARVVFSMSKEDTTSDIDRRRFIKSTAAIGAAGLFAGCVGSDPDEPGDGSGTFRIATSDEVETFDPRMNQMAWYSTAAHYLFDSLLMMEPDGSGTVPHLADGELEEVDETTFVADIRDDVTFHNGDQLTAEDVAYSLNWVRDPDNDSPNLSNVEFLDEAEATGEFEVTLHLEYQSALMERTLAGMNAAIVPMDVAEEMGQEEFGQNPIGSGPFELANHDPSASVELTANEDYFLGEPALDGLEYRVIPETEVGYVELSTGDIHQSGVTEALLDEAQEDDNIDVYQLDNFDFQGFLVNCLDGPFEDVRAREALQYLVDYDELLVGAVGELGSRNWGHMPQGVIDAWDFPADEWEEQYYPEQDHDRAVELFEEAGLGTDFDVEITSQSGEATTGRATVLQNEFEEVGINATVSEISDGEWLDSLDTGDFDITTYGWGGNDDPDGYYYHMFRDTANDDGGMSDDVVGHSSIGYLYEGARERGDEETLEDLERLDEIVRAARQTTDRDERYEYYVEAVDLLMPLYPVLGVYSAESATGVHTDVQDYEPSPFGEQEAFNQWQEARIDD</sequence>
<dbReference type="PIRSF" id="PIRSF002741">
    <property type="entry name" value="MppA"/>
    <property type="match status" value="1"/>
</dbReference>